<organism evidence="1">
    <name type="scientific">Trypanosoma vivax (strain Y486)</name>
    <dbReference type="NCBI Taxonomy" id="1055687"/>
    <lineage>
        <taxon>Eukaryota</taxon>
        <taxon>Discoba</taxon>
        <taxon>Euglenozoa</taxon>
        <taxon>Kinetoplastea</taxon>
        <taxon>Metakinetoplastina</taxon>
        <taxon>Trypanosomatida</taxon>
        <taxon>Trypanosomatidae</taxon>
        <taxon>Trypanosoma</taxon>
        <taxon>Duttonella</taxon>
    </lineage>
</organism>
<proteinExistence type="predicted"/>
<gene>
    <name evidence="1" type="ORF">TVY486_0402710</name>
</gene>
<evidence type="ECO:0000313" key="1">
    <source>
        <dbReference type="EMBL" id="CCC47605.1"/>
    </source>
</evidence>
<dbReference type="OMA" id="KSCDNPM"/>
<reference evidence="1" key="1">
    <citation type="journal article" date="2012" name="Proc. Natl. Acad. Sci. U.S.A.">
        <title>Antigenic diversity is generated by distinct evolutionary mechanisms in African trypanosome species.</title>
        <authorList>
            <person name="Jackson A.P."/>
            <person name="Berry A."/>
            <person name="Aslett M."/>
            <person name="Allison H.C."/>
            <person name="Burton P."/>
            <person name="Vavrova-Anderson J."/>
            <person name="Brown R."/>
            <person name="Browne H."/>
            <person name="Corton N."/>
            <person name="Hauser H."/>
            <person name="Gamble J."/>
            <person name="Gilderthorp R."/>
            <person name="Marcello L."/>
            <person name="McQuillan J."/>
            <person name="Otto T.D."/>
            <person name="Quail M.A."/>
            <person name="Sanders M.J."/>
            <person name="van Tonder A."/>
            <person name="Ginger M.L."/>
            <person name="Field M.C."/>
            <person name="Barry J.D."/>
            <person name="Hertz-Fowler C."/>
            <person name="Berriman M."/>
        </authorList>
    </citation>
    <scope>NUCLEOTIDE SEQUENCE</scope>
    <source>
        <strain evidence="1">Y486</strain>
    </source>
</reference>
<dbReference type="AlphaFoldDB" id="G0TUH1"/>
<dbReference type="VEuPathDB" id="TriTrypDB:TvY486_0402710"/>
<protein>
    <submittedName>
        <fullName evidence="1">Uncharacterized protein</fullName>
    </submittedName>
</protein>
<name>G0TUH1_TRYVY</name>
<accession>G0TUH1</accession>
<dbReference type="EMBL" id="HE573020">
    <property type="protein sequence ID" value="CCC47605.1"/>
    <property type="molecule type" value="Genomic_DNA"/>
</dbReference>
<sequence>MHCRVIGPSGHRSEYHCATLLGNWQEERTSFGWKDPAREQMTDKTTYRDSYRSIGNEEMFSAKPPGCFNEEVPSELLFHHDSILDPPQRLLTVSELSYTNIAGGGKVNTLNDILNREGVSQRQSKSMSLRLAMGMSGIRGIDMGIKKCKGADAVPSCYGSLCAHSSNPDLLSATRQSGYKPPPLPPIGRVREKERFVTTKNATLDITGEYLKDNLEAYPATSTRCWGMFRRFTNDPLHRVKLREEYEN</sequence>